<feature type="region of interest" description="Disordered" evidence="1">
    <location>
        <begin position="81"/>
        <end position="104"/>
    </location>
</feature>
<accession>A0A9W7GNV1</accession>
<dbReference type="EMBL" id="BRYA01000462">
    <property type="protein sequence ID" value="GMI49096.1"/>
    <property type="molecule type" value="Genomic_DNA"/>
</dbReference>
<dbReference type="Proteomes" id="UP001165065">
    <property type="component" value="Unassembled WGS sequence"/>
</dbReference>
<protein>
    <submittedName>
        <fullName evidence="2">Uncharacterized protein</fullName>
    </submittedName>
</protein>
<evidence type="ECO:0000313" key="3">
    <source>
        <dbReference type="Proteomes" id="UP001165065"/>
    </source>
</evidence>
<evidence type="ECO:0000256" key="1">
    <source>
        <dbReference type="SAM" id="MobiDB-lite"/>
    </source>
</evidence>
<feature type="compositionally biased region" description="Polar residues" evidence="1">
    <location>
        <begin position="89"/>
        <end position="104"/>
    </location>
</feature>
<evidence type="ECO:0000313" key="2">
    <source>
        <dbReference type="EMBL" id="GMI49096.1"/>
    </source>
</evidence>
<dbReference type="AlphaFoldDB" id="A0A9W7GNV1"/>
<proteinExistence type="predicted"/>
<organism evidence="2 3">
    <name type="scientific">Triparma columacea</name>
    <dbReference type="NCBI Taxonomy" id="722753"/>
    <lineage>
        <taxon>Eukaryota</taxon>
        <taxon>Sar</taxon>
        <taxon>Stramenopiles</taxon>
        <taxon>Ochrophyta</taxon>
        <taxon>Bolidophyceae</taxon>
        <taxon>Parmales</taxon>
        <taxon>Triparmaceae</taxon>
        <taxon>Triparma</taxon>
    </lineage>
</organism>
<sequence length="952" mass="104314">MQASSCSDAVSFAAVTRVAGAPLPLASVSSSSLSSGSSQPVEVPTNLSHRQGSVPMVGADAVSVASDTIVAGAPVPLVSVSSPSLASGQSRPPTGPFQSQSLPTVVPQFGNSRTRLSAVFDQRRNNTLDTHMNTVIESRVSDESMAKIAALTTKPIIESMRNRIRCTLNDYRNHRALLAEEALEEGDDTLLLPYDGSLNSYINTIDEAGLYNHLLLLAEVTANDPKAGNVQNLLHRKVGELEAASQWPDINFTVPKLLSMTMVATVIKTNPSFSVPKKRRPVGFPPHLMTVLLTKNVGRKDYAKHCLLYSLARVYALRAGEIGKFNPFFSITDVKRLTNGQISVTVAFHAEKDRQREDVKLKVFRGSTIRGPNSANDDVFVLNFALQKVLGFGVVEMMEDGKECTFVEYARKKLEEDMDEVLGYGFHIPSQAFLESLHLPLPVITALKLKLYGPTMSEVVSVSRSLTVDEVLDRVEYATRKRASYVSFFGIHHWDFSTRMRKDLIMGGVPPRIARQYTFHTLRHGFVTAQQVLRGDGAQGFSSITGVGLDMGHVSEKSTHEYTHGTNHAIRDYRNGGMHKADVGENIEDLVVTYTQADIDAIVSSPVARVAFVWAHHPNLSLFRDVIEAEIGIIDEKYFSEAVVRCICSHASKLVNGVCSELHLELASTYLAGGRDAVVENCFCFLATVLHPAKDVETYIAISRDLLKLGEGASPFLPTLAEFRQPRRKAPKVNYLLGVNESRRGELPYDVKALFDEIISDPSVLGGGEGESFNQAVVRYSSTRALVDVPSDTLKHETKEDGYLFHAKGEAESKGYVVKRAFGDGGKGVKRVLSGMVKDASQVSDGQGVVKGNALWTDARQRLLVASLRQAGNVYQNRCKFPSQFVAAHAVQFDGVKAQVVSSKLKNIFKMLYTAEVTGANVPDLYKPLLEPRILICPKKKDGEWRTSPGGW</sequence>
<gene>
    <name evidence="2" type="ORF">TrCOL_g7425</name>
</gene>
<reference evidence="3" key="1">
    <citation type="journal article" date="2023" name="Commun. Biol.">
        <title>Genome analysis of Parmales, the sister group of diatoms, reveals the evolutionary specialization of diatoms from phago-mixotrophs to photoautotrophs.</title>
        <authorList>
            <person name="Ban H."/>
            <person name="Sato S."/>
            <person name="Yoshikawa S."/>
            <person name="Yamada K."/>
            <person name="Nakamura Y."/>
            <person name="Ichinomiya M."/>
            <person name="Sato N."/>
            <person name="Blanc-Mathieu R."/>
            <person name="Endo H."/>
            <person name="Kuwata A."/>
            <person name="Ogata H."/>
        </authorList>
    </citation>
    <scope>NUCLEOTIDE SEQUENCE [LARGE SCALE GENOMIC DNA]</scope>
</reference>
<keyword evidence="3" id="KW-1185">Reference proteome</keyword>
<name>A0A9W7GNV1_9STRA</name>
<dbReference type="OrthoDB" id="10375124at2759"/>
<comment type="caution">
    <text evidence="2">The sequence shown here is derived from an EMBL/GenBank/DDBJ whole genome shotgun (WGS) entry which is preliminary data.</text>
</comment>